<accession>A0A127A3V3</accession>
<dbReference type="KEGG" id="satk:SA2016_2916"/>
<reference evidence="1 2" key="1">
    <citation type="submission" date="2016-02" db="EMBL/GenBank/DDBJ databases">
        <title>Complete genome of Sinomonas atrocyanea KCTC 3377.</title>
        <authorList>
            <person name="Kim K.M."/>
        </authorList>
    </citation>
    <scope>NUCLEOTIDE SEQUENCE [LARGE SCALE GENOMIC DNA]</scope>
    <source>
        <strain evidence="1 2">KCTC 3377</strain>
    </source>
</reference>
<sequence>MTDSPHLRQVDDDVLAKYLHSHLIAGTSGTRLFEDAAKAWEGTFYASALDRLAKEVSEDAEELGRMVQALGLEPPAHRKAAGWAAEQAAKIDPLNPTHAASGRAGQLQLESLLTAATGKCLLWKALLLLIDEGLPVDATRLQQLQDRALHQISTLSEILRSVTAANFRAKGLTQH</sequence>
<dbReference type="OrthoDB" id="3733286at2"/>
<evidence type="ECO:0000313" key="1">
    <source>
        <dbReference type="EMBL" id="AMM33581.1"/>
    </source>
</evidence>
<dbReference type="STRING" id="37927.SA2016_2916"/>
<dbReference type="EMBL" id="CP014518">
    <property type="protein sequence ID" value="AMM33581.1"/>
    <property type="molecule type" value="Genomic_DNA"/>
</dbReference>
<dbReference type="Proteomes" id="UP000070134">
    <property type="component" value="Chromosome"/>
</dbReference>
<keyword evidence="2" id="KW-1185">Reference proteome</keyword>
<name>A0A127A3V3_9MICC</name>
<proteinExistence type="predicted"/>
<protein>
    <submittedName>
        <fullName evidence="1">Uncharacterized protein</fullName>
    </submittedName>
</protein>
<organism evidence="1 2">
    <name type="scientific">Sinomonas atrocyanea</name>
    <dbReference type="NCBI Taxonomy" id="37927"/>
    <lineage>
        <taxon>Bacteria</taxon>
        <taxon>Bacillati</taxon>
        <taxon>Actinomycetota</taxon>
        <taxon>Actinomycetes</taxon>
        <taxon>Micrococcales</taxon>
        <taxon>Micrococcaceae</taxon>
        <taxon>Sinomonas</taxon>
    </lineage>
</organism>
<gene>
    <name evidence="1" type="ORF">SA2016_2916</name>
</gene>
<dbReference type="AlphaFoldDB" id="A0A127A3V3"/>
<dbReference type="RefSeq" id="WP_066499316.1">
    <property type="nucleotide sequence ID" value="NZ_BJMO01000086.1"/>
</dbReference>
<evidence type="ECO:0000313" key="2">
    <source>
        <dbReference type="Proteomes" id="UP000070134"/>
    </source>
</evidence>